<reference evidence="2 3" key="1">
    <citation type="journal article" date="2019" name="Commun. Biol.">
        <title>The bagworm genome reveals a unique fibroin gene that provides high tensile strength.</title>
        <authorList>
            <person name="Kono N."/>
            <person name="Nakamura H."/>
            <person name="Ohtoshi R."/>
            <person name="Tomita M."/>
            <person name="Numata K."/>
            <person name="Arakawa K."/>
        </authorList>
    </citation>
    <scope>NUCLEOTIDE SEQUENCE [LARGE SCALE GENOMIC DNA]</scope>
</reference>
<dbReference type="EMBL" id="BGZK01000967">
    <property type="protein sequence ID" value="GBP66780.1"/>
    <property type="molecule type" value="Genomic_DNA"/>
</dbReference>
<proteinExistence type="predicted"/>
<protein>
    <submittedName>
        <fullName evidence="2">Uncharacterized protein</fullName>
    </submittedName>
</protein>
<dbReference type="Proteomes" id="UP000299102">
    <property type="component" value="Unassembled WGS sequence"/>
</dbReference>
<dbReference type="AlphaFoldDB" id="A0A4C1XUI7"/>
<comment type="caution">
    <text evidence="2">The sequence shown here is derived from an EMBL/GenBank/DDBJ whole genome shotgun (WGS) entry which is preliminary data.</text>
</comment>
<gene>
    <name evidence="2" type="ORF">EVAR_48187_1</name>
</gene>
<feature type="compositionally biased region" description="Polar residues" evidence="1">
    <location>
        <begin position="7"/>
        <end position="19"/>
    </location>
</feature>
<accession>A0A4C1XUI7</accession>
<feature type="region of interest" description="Disordered" evidence="1">
    <location>
        <begin position="1"/>
        <end position="21"/>
    </location>
</feature>
<evidence type="ECO:0000256" key="1">
    <source>
        <dbReference type="SAM" id="MobiDB-lite"/>
    </source>
</evidence>
<name>A0A4C1XUI7_EUMVA</name>
<organism evidence="2 3">
    <name type="scientific">Eumeta variegata</name>
    <name type="common">Bagworm moth</name>
    <name type="synonym">Eumeta japonica</name>
    <dbReference type="NCBI Taxonomy" id="151549"/>
    <lineage>
        <taxon>Eukaryota</taxon>
        <taxon>Metazoa</taxon>
        <taxon>Ecdysozoa</taxon>
        <taxon>Arthropoda</taxon>
        <taxon>Hexapoda</taxon>
        <taxon>Insecta</taxon>
        <taxon>Pterygota</taxon>
        <taxon>Neoptera</taxon>
        <taxon>Endopterygota</taxon>
        <taxon>Lepidoptera</taxon>
        <taxon>Glossata</taxon>
        <taxon>Ditrysia</taxon>
        <taxon>Tineoidea</taxon>
        <taxon>Psychidae</taxon>
        <taxon>Oiketicinae</taxon>
        <taxon>Eumeta</taxon>
    </lineage>
</organism>
<evidence type="ECO:0000313" key="2">
    <source>
        <dbReference type="EMBL" id="GBP66780.1"/>
    </source>
</evidence>
<sequence length="68" mass="7314">MEGRCSIKTSQPQGVTAVTSRRHVGRLCGPPADRTNQTSDSASFAEGYRLGQPDEWTCPEGVDVRCGC</sequence>
<evidence type="ECO:0000313" key="3">
    <source>
        <dbReference type="Proteomes" id="UP000299102"/>
    </source>
</evidence>
<keyword evidence="3" id="KW-1185">Reference proteome</keyword>